<dbReference type="EMBL" id="CAEZSN010000112">
    <property type="protein sequence ID" value="CAB4548050.1"/>
    <property type="molecule type" value="Genomic_DNA"/>
</dbReference>
<proteinExistence type="predicted"/>
<evidence type="ECO:0000259" key="1">
    <source>
        <dbReference type="Pfam" id="PF02464"/>
    </source>
</evidence>
<dbReference type="SUPFAM" id="SSF142433">
    <property type="entry name" value="CinA-like"/>
    <property type="match status" value="1"/>
</dbReference>
<name>A0A6J6C9K1_9ZZZZ</name>
<dbReference type="InterPro" id="IPR036653">
    <property type="entry name" value="CinA-like_C"/>
</dbReference>
<reference evidence="2" key="1">
    <citation type="submission" date="2020-05" db="EMBL/GenBank/DDBJ databases">
        <authorList>
            <person name="Chiriac C."/>
            <person name="Salcher M."/>
            <person name="Ghai R."/>
            <person name="Kavagutti S V."/>
        </authorList>
    </citation>
    <scope>NUCLEOTIDE SEQUENCE</scope>
</reference>
<dbReference type="AlphaFoldDB" id="A0A6J6C9K1"/>
<feature type="domain" description="CinA C-terminal" evidence="1">
    <location>
        <begin position="6"/>
        <end position="156"/>
    </location>
</feature>
<evidence type="ECO:0000313" key="2">
    <source>
        <dbReference type="EMBL" id="CAB4548050.1"/>
    </source>
</evidence>
<dbReference type="NCBIfam" id="TIGR00199">
    <property type="entry name" value="PncC_domain"/>
    <property type="match status" value="1"/>
</dbReference>
<accession>A0A6J6C9K1</accession>
<dbReference type="InterPro" id="IPR008136">
    <property type="entry name" value="CinA_C"/>
</dbReference>
<gene>
    <name evidence="2" type="ORF">UFOPK1433_00930</name>
</gene>
<protein>
    <submittedName>
        <fullName evidence="2">Unannotated protein</fullName>
    </submittedName>
</protein>
<sequence>MSALLILDHLRASGRKLIFAESLTGGLLADAFIQVPGSSDVVLGSEVTYASELKVALLGVDEDVLAEHGAVSAEVANAMAHGVYAVGLAAADLEPDQLLALATTGNAGPEGEPIGRVFIALTDGSKKKVREFAFDGSRQEIRTQSVTAAVELLREHLAL</sequence>
<dbReference type="Pfam" id="PF02464">
    <property type="entry name" value="CinA"/>
    <property type="match status" value="1"/>
</dbReference>
<dbReference type="Gene3D" id="3.90.950.20">
    <property type="entry name" value="CinA-like"/>
    <property type="match status" value="1"/>
</dbReference>
<organism evidence="2">
    <name type="scientific">freshwater metagenome</name>
    <dbReference type="NCBI Taxonomy" id="449393"/>
    <lineage>
        <taxon>unclassified sequences</taxon>
        <taxon>metagenomes</taxon>
        <taxon>ecological metagenomes</taxon>
    </lineage>
</organism>